<keyword evidence="17" id="KW-1185">Reference proteome</keyword>
<keyword evidence="2" id="KW-0813">Transport</keyword>
<proteinExistence type="inferred from homology"/>
<reference evidence="16" key="1">
    <citation type="journal article" date="2020" name="Fungal Divers.">
        <title>Resolving the Mortierellaceae phylogeny through synthesis of multi-gene phylogenetics and phylogenomics.</title>
        <authorList>
            <person name="Vandepol N."/>
            <person name="Liber J."/>
            <person name="Desiro A."/>
            <person name="Na H."/>
            <person name="Kennedy M."/>
            <person name="Barry K."/>
            <person name="Grigoriev I.V."/>
            <person name="Miller A.N."/>
            <person name="O'Donnell K."/>
            <person name="Stajich J.E."/>
            <person name="Bonito G."/>
        </authorList>
    </citation>
    <scope>NUCLEOTIDE SEQUENCE</scope>
    <source>
        <strain evidence="16">CK1249</strain>
    </source>
</reference>
<dbReference type="PANTHER" id="PTHR47117">
    <property type="entry name" value="STAR-RELATED LIPID TRANSFER PROTEIN 9"/>
    <property type="match status" value="1"/>
</dbReference>
<feature type="compositionally biased region" description="Low complexity" evidence="12">
    <location>
        <begin position="589"/>
        <end position="607"/>
    </location>
</feature>
<organism evidence="16 17">
    <name type="scientific">Mortierella alpina</name>
    <name type="common">Oleaginous fungus</name>
    <name type="synonym">Mortierella renispora</name>
    <dbReference type="NCBI Taxonomy" id="64518"/>
    <lineage>
        <taxon>Eukaryota</taxon>
        <taxon>Fungi</taxon>
        <taxon>Fungi incertae sedis</taxon>
        <taxon>Mucoromycota</taxon>
        <taxon>Mortierellomycotina</taxon>
        <taxon>Mortierellomycetes</taxon>
        <taxon>Mortierellales</taxon>
        <taxon>Mortierellaceae</taxon>
        <taxon>Mortierella</taxon>
    </lineage>
</organism>
<keyword evidence="4" id="KW-0493">Microtubule</keyword>
<dbReference type="Pfam" id="PF16183">
    <property type="entry name" value="Kinesin_assoc"/>
    <property type="match status" value="1"/>
</dbReference>
<dbReference type="InterPro" id="IPR027417">
    <property type="entry name" value="P-loop_NTPase"/>
</dbReference>
<dbReference type="Pfam" id="PF12423">
    <property type="entry name" value="KIF1B"/>
    <property type="match status" value="1"/>
</dbReference>
<evidence type="ECO:0000313" key="17">
    <source>
        <dbReference type="Proteomes" id="UP000738359"/>
    </source>
</evidence>
<dbReference type="CDD" id="cd01365">
    <property type="entry name" value="KISc_KIF1A_KIF1B"/>
    <property type="match status" value="1"/>
</dbReference>
<evidence type="ECO:0000256" key="1">
    <source>
        <dbReference type="ARBA" id="ARBA00004245"/>
    </source>
</evidence>
<gene>
    <name evidence="16" type="primary">KLP8</name>
    <name evidence="16" type="ORF">BGZ70_010331</name>
</gene>
<evidence type="ECO:0000256" key="7">
    <source>
        <dbReference type="ARBA" id="ARBA00023054"/>
    </source>
</evidence>
<evidence type="ECO:0000256" key="3">
    <source>
        <dbReference type="ARBA" id="ARBA00022490"/>
    </source>
</evidence>
<evidence type="ECO:0000259" key="15">
    <source>
        <dbReference type="PROSITE" id="PS50067"/>
    </source>
</evidence>
<dbReference type="GO" id="GO:0008574">
    <property type="term" value="F:plus-end-directed microtubule motor activity"/>
    <property type="evidence" value="ECO:0007669"/>
    <property type="project" value="UniProtKB-ARBA"/>
</dbReference>
<feature type="domain" description="PH" evidence="13">
    <location>
        <begin position="1620"/>
        <end position="1718"/>
    </location>
</feature>
<dbReference type="GO" id="GO:0047496">
    <property type="term" value="P:vesicle transport along microtubule"/>
    <property type="evidence" value="ECO:0007669"/>
    <property type="project" value="UniProtKB-ARBA"/>
</dbReference>
<dbReference type="FunFam" id="2.60.200.20:FF:000021">
    <property type="entry name" value="Kinesin family protein"/>
    <property type="match status" value="1"/>
</dbReference>
<dbReference type="SMART" id="SM00233">
    <property type="entry name" value="PH"/>
    <property type="match status" value="1"/>
</dbReference>
<dbReference type="PROSITE" id="PS50067">
    <property type="entry name" value="KINESIN_MOTOR_2"/>
    <property type="match status" value="1"/>
</dbReference>
<dbReference type="GO" id="GO:0005524">
    <property type="term" value="F:ATP binding"/>
    <property type="evidence" value="ECO:0007669"/>
    <property type="project" value="UniProtKB-UniRule"/>
</dbReference>
<evidence type="ECO:0000259" key="13">
    <source>
        <dbReference type="PROSITE" id="PS50003"/>
    </source>
</evidence>
<dbReference type="OrthoDB" id="3176171at2759"/>
<sequence>MSKGGNIKVVVRCRPLNSREIAKKAECIIHMDGDMTTISKPEGPDGTGGGSKSFSFDHSYWSFDKADPNYAGQQRLYEDLGVELLNHSFNGYNTCIVAYGQTGSGKSYSMMGYGEDRGIIPLSCHELFRRIEANKDPTLSYRVEVSYMEIYCERVRDLLNPKNKGHLKVREHPSLGPYVEDLSKLMVTSFQDIENLMDEGNKARTVAATNMNETSSRSHAVFTVLLTQKRYDIETKLDTEKVSRICLVDLAGSERANSTGATGARLKEGANINKSLTTLGKVISALADASSTPAPRKGAKKPAETFVPYRDSVLTWLLKDCLGGNSKTTIIAALSPADVNYDETLSTLRYADQAKRIKNKAVVNEDPNAKLIRELKEELLDLRSKLGVYDPAQAGPDLKAPDTMVTIVDLHGNSRVLTKEQLQDEVQASEKIMAELNETWEEKLRKTQEIQHERERTLEELGISVEKGHIGVHTPKKMPHLVNLNEDPLMSECLVYQLKPGKTQVGRLESLIPADIRLSGTNIHDQHCHFENNNSTVTLYPGKSSMTMVNGLRINKPKRLRSGFRVILGDYHVFRFNHPEEVRRERDLQQQSTTSSSIVSSPASKPTQQQVGSNSMEDDRPEDRPDSPISSASVMSEFVDWNYARKEAVIHAHMLSDSSINQLKDQDLDALFDNIAKIRYMRKSIRSDSRAGSNFDDETESRSSRMSILDRWQGDHSALEEDSRESPIPPLESSALALKEKLRIAEEEVQQMNQQRQEYESKIQNLSAIEAKSDDLLAEKALMEDRLRQAKEDLLAKLEEQREEYEEKMKRMSIMSIVSKSSNQQLDEARLKGNLLPLYSDRELELIQKTILRWKEHRKIQMAETILTNAVLVKEANIISRELSKQVVYQFTIVEAGPFVNPTSYWESTSGLSQFNTDEDTALYNCKRPCVGIKVIDNKNSAIYVWSLEKLKVRLHRMRNLYSFVDRPQYRKHFNMEDPFYESPAPRFSFIGSTTTSLRSMLRMQSSESVLPILCRTTGQTLGRARIALTPLNHHGASSPAATLAFPPSPHAGTNGSAVGKGSDVQPKVEANPEIGTAGQLTEGDQLLFEISLISIEGLSEQQYTQVHAQFRLSDFTGAARDSDHLSNGTLLGSSHPRGLIAGDKIFATEPVTGFENGTIFFGFSQTLSMIVTPPIMEALTLGSLHFEFFGEASSATLAEWEKWDMDQETLHQGALPFEAPTAAVTAPIHRHGSLRHARSLTTGSSAGSLGERRNEGELMTEEHHDVLAHVQVCEQAPSGEYVPVKVLSNSTVDAGTFQLRQGLQRRIVLSLSHTSGRQFPWNKVSDIRLGRVRLLDSKGRIADSPAREDVTLSIVPGQKVEYPTDGTSVLVIQASWDSSLHDSLFLNRVTAVNTRILLTLSWSVEAERCLDHVCFRMDLAAQIQDREGRGSPHHYSPYRLVPAFFQQSTPRVLKKVSGLFLLTLRPIVAKKASELWRLNSAGKYLRGEGFLAGVWRPRGVSLLNEFRTTGERIRRREAVERTRQWLQLENGTVQQRGAKRTGEQAVEQSQVPSDRMDEGTRLLLQRVLGLWLHKAISVSEVVISQDPPPLDAETPELLKTPRPTPRLQSEVKLVTKSDNISKKGYLYYPENRDEIWIKRWFVIRRPYMYIYAHSSETDELGVVNLTHVRVDHQKDLETMLARQHVFAIYTTNNAYMLQAPSRDEMCSWLNHLDQHFDLSQIPRSK</sequence>
<evidence type="ECO:0000256" key="2">
    <source>
        <dbReference type="ARBA" id="ARBA00022448"/>
    </source>
</evidence>
<feature type="coiled-coil region" evidence="11">
    <location>
        <begin position="735"/>
        <end position="815"/>
    </location>
</feature>
<dbReference type="Gene3D" id="2.30.29.30">
    <property type="entry name" value="Pleckstrin-homology domain (PH domain)/Phosphotyrosine-binding domain (PTB)"/>
    <property type="match status" value="1"/>
</dbReference>
<evidence type="ECO:0000256" key="6">
    <source>
        <dbReference type="ARBA" id="ARBA00022840"/>
    </source>
</evidence>
<keyword evidence="6 10" id="KW-0067">ATP-binding</keyword>
<dbReference type="PRINTS" id="PR00380">
    <property type="entry name" value="KINESINHEAVY"/>
</dbReference>
<feature type="region of interest" description="Disordered" evidence="12">
    <location>
        <begin position="686"/>
        <end position="731"/>
    </location>
</feature>
<name>A0A9P6IZK9_MORAP</name>
<dbReference type="Pfam" id="PF00498">
    <property type="entry name" value="FHA"/>
    <property type="match status" value="1"/>
</dbReference>
<feature type="compositionally biased region" description="Basic and acidic residues" evidence="12">
    <location>
        <begin position="712"/>
        <end position="725"/>
    </location>
</feature>
<evidence type="ECO:0000256" key="8">
    <source>
        <dbReference type="ARBA" id="ARBA00023175"/>
    </source>
</evidence>
<dbReference type="InterPro" id="IPR001752">
    <property type="entry name" value="Kinesin_motor_dom"/>
</dbReference>
<dbReference type="SUPFAM" id="SSF49879">
    <property type="entry name" value="SMAD/FHA domain"/>
    <property type="match status" value="1"/>
</dbReference>
<dbReference type="InterPro" id="IPR032405">
    <property type="entry name" value="Kinesin_assoc"/>
</dbReference>
<dbReference type="SMART" id="SM00129">
    <property type="entry name" value="KISc"/>
    <property type="match status" value="1"/>
</dbReference>
<evidence type="ECO:0000256" key="9">
    <source>
        <dbReference type="ARBA" id="ARBA00023212"/>
    </source>
</evidence>
<feature type="compositionally biased region" description="Basic and acidic residues" evidence="12">
    <location>
        <begin position="617"/>
        <end position="626"/>
    </location>
</feature>
<dbReference type="Proteomes" id="UP000738359">
    <property type="component" value="Unassembled WGS sequence"/>
</dbReference>
<dbReference type="FunFam" id="3.40.850.10:FF:000047">
    <property type="entry name" value="Kinesin family protein"/>
    <property type="match status" value="1"/>
</dbReference>
<evidence type="ECO:0000256" key="11">
    <source>
        <dbReference type="SAM" id="Coils"/>
    </source>
</evidence>
<evidence type="ECO:0000256" key="10">
    <source>
        <dbReference type="PROSITE-ProRule" id="PRU00283"/>
    </source>
</evidence>
<dbReference type="Pfam" id="PF12473">
    <property type="entry name" value="DUF3694"/>
    <property type="match status" value="1"/>
</dbReference>
<dbReference type="InterPro" id="IPR001849">
    <property type="entry name" value="PH_domain"/>
</dbReference>
<feature type="domain" description="Kinesin motor" evidence="15">
    <location>
        <begin position="6"/>
        <end position="357"/>
    </location>
</feature>
<dbReference type="PROSITE" id="PS00411">
    <property type="entry name" value="KINESIN_MOTOR_1"/>
    <property type="match status" value="1"/>
</dbReference>
<feature type="binding site" evidence="10">
    <location>
        <begin position="100"/>
        <end position="107"/>
    </location>
    <ligand>
        <name>ATP</name>
        <dbReference type="ChEBI" id="CHEBI:30616"/>
    </ligand>
</feature>
<dbReference type="PROSITE" id="PS50003">
    <property type="entry name" value="PH_DOMAIN"/>
    <property type="match status" value="1"/>
</dbReference>
<comment type="subcellular location">
    <subcellularLocation>
        <location evidence="1">Cytoplasm</location>
        <location evidence="1">Cytoskeleton</location>
    </subcellularLocation>
</comment>
<evidence type="ECO:0000256" key="4">
    <source>
        <dbReference type="ARBA" id="ARBA00022701"/>
    </source>
</evidence>
<evidence type="ECO:0000313" key="16">
    <source>
        <dbReference type="EMBL" id="KAF9955154.1"/>
    </source>
</evidence>
<dbReference type="InterPro" id="IPR036961">
    <property type="entry name" value="Kinesin_motor_dom_sf"/>
</dbReference>
<evidence type="ECO:0000256" key="12">
    <source>
        <dbReference type="SAM" id="MobiDB-lite"/>
    </source>
</evidence>
<feature type="region of interest" description="Disordered" evidence="12">
    <location>
        <begin position="1534"/>
        <end position="1553"/>
    </location>
</feature>
<dbReference type="InterPro" id="IPR008984">
    <property type="entry name" value="SMAD_FHA_dom_sf"/>
</dbReference>
<dbReference type="Gene3D" id="2.60.200.20">
    <property type="match status" value="1"/>
</dbReference>
<dbReference type="CDD" id="cd01233">
    <property type="entry name" value="PH_KIFIA_KIFIB"/>
    <property type="match status" value="1"/>
</dbReference>
<dbReference type="PROSITE" id="PS50006">
    <property type="entry name" value="FHA_DOMAIN"/>
    <property type="match status" value="1"/>
</dbReference>
<dbReference type="GO" id="GO:0008017">
    <property type="term" value="F:microtubule binding"/>
    <property type="evidence" value="ECO:0007669"/>
    <property type="project" value="InterPro"/>
</dbReference>
<dbReference type="InterPro" id="IPR011993">
    <property type="entry name" value="PH-like_dom_sf"/>
</dbReference>
<keyword evidence="8 10" id="KW-0505">Motor protein</keyword>
<dbReference type="Pfam" id="PF00169">
    <property type="entry name" value="PH"/>
    <property type="match status" value="1"/>
</dbReference>
<protein>
    <submittedName>
        <fullName evidence="16">Kinesin-like protein Klp8</fullName>
    </submittedName>
</protein>
<keyword evidence="5 10" id="KW-0547">Nucleotide-binding</keyword>
<dbReference type="Gene3D" id="3.40.850.10">
    <property type="entry name" value="Kinesin motor domain"/>
    <property type="match status" value="1"/>
</dbReference>
<feature type="domain" description="FHA" evidence="14">
    <location>
        <begin position="503"/>
        <end position="554"/>
    </location>
</feature>
<dbReference type="EMBL" id="JAAAHY010000923">
    <property type="protein sequence ID" value="KAF9955154.1"/>
    <property type="molecule type" value="Genomic_DNA"/>
</dbReference>
<dbReference type="InterPro" id="IPR000253">
    <property type="entry name" value="FHA_dom"/>
</dbReference>
<keyword evidence="7 11" id="KW-0175">Coiled coil</keyword>
<comment type="caution">
    <text evidence="16">The sequence shown here is derived from an EMBL/GenBank/DDBJ whole genome shotgun (WGS) entry which is preliminary data.</text>
</comment>
<dbReference type="InterPro" id="IPR022140">
    <property type="entry name" value="Kinesin-like_KIF1-typ"/>
</dbReference>
<dbReference type="CDD" id="cd22705">
    <property type="entry name" value="FHA_KIF1"/>
    <property type="match status" value="1"/>
</dbReference>
<accession>A0A9P6IZK9</accession>
<dbReference type="Gene3D" id="6.10.250.2520">
    <property type="match status" value="1"/>
</dbReference>
<feature type="region of interest" description="Disordered" evidence="12">
    <location>
        <begin position="1038"/>
        <end position="1069"/>
    </location>
</feature>
<dbReference type="InterPro" id="IPR049780">
    <property type="entry name" value="PH_KIFIA_KIFIB"/>
</dbReference>
<dbReference type="GO" id="GO:0005874">
    <property type="term" value="C:microtubule"/>
    <property type="evidence" value="ECO:0007669"/>
    <property type="project" value="UniProtKB-KW"/>
</dbReference>
<dbReference type="InterPro" id="IPR022164">
    <property type="entry name" value="Kinesin-like"/>
</dbReference>
<dbReference type="InterPro" id="IPR019821">
    <property type="entry name" value="Kinesin_motor_CS"/>
</dbReference>
<dbReference type="GO" id="GO:0005546">
    <property type="term" value="F:phosphatidylinositol-4,5-bisphosphate binding"/>
    <property type="evidence" value="ECO:0007669"/>
    <property type="project" value="UniProtKB-ARBA"/>
</dbReference>
<dbReference type="Pfam" id="PF00225">
    <property type="entry name" value="Kinesin"/>
    <property type="match status" value="1"/>
</dbReference>
<evidence type="ECO:0000259" key="14">
    <source>
        <dbReference type="PROSITE" id="PS50006"/>
    </source>
</evidence>
<comment type="similarity">
    <text evidence="10">Belongs to the TRAFAC class myosin-kinesin ATPase superfamily. Kinesin family.</text>
</comment>
<dbReference type="SUPFAM" id="SSF50729">
    <property type="entry name" value="PH domain-like"/>
    <property type="match status" value="1"/>
</dbReference>
<keyword evidence="3" id="KW-0963">Cytoplasm</keyword>
<dbReference type="SUPFAM" id="SSF52540">
    <property type="entry name" value="P-loop containing nucleoside triphosphate hydrolases"/>
    <property type="match status" value="1"/>
</dbReference>
<feature type="region of interest" description="Disordered" evidence="12">
    <location>
        <begin position="583"/>
        <end position="631"/>
    </location>
</feature>
<evidence type="ECO:0000256" key="5">
    <source>
        <dbReference type="ARBA" id="ARBA00022741"/>
    </source>
</evidence>
<keyword evidence="9" id="KW-0206">Cytoskeleton</keyword>